<name>A0A0A9XC74_LYGHE</name>
<organism evidence="1">
    <name type="scientific">Lygus hesperus</name>
    <name type="common">Western plant bug</name>
    <dbReference type="NCBI Taxonomy" id="30085"/>
    <lineage>
        <taxon>Eukaryota</taxon>
        <taxon>Metazoa</taxon>
        <taxon>Ecdysozoa</taxon>
        <taxon>Arthropoda</taxon>
        <taxon>Hexapoda</taxon>
        <taxon>Insecta</taxon>
        <taxon>Pterygota</taxon>
        <taxon>Neoptera</taxon>
        <taxon>Paraneoptera</taxon>
        <taxon>Hemiptera</taxon>
        <taxon>Heteroptera</taxon>
        <taxon>Panheteroptera</taxon>
        <taxon>Cimicomorpha</taxon>
        <taxon>Miridae</taxon>
        <taxon>Mirini</taxon>
        <taxon>Lygus</taxon>
    </lineage>
</organism>
<protein>
    <submittedName>
        <fullName evidence="1">Oxysterol-binding protein-related protein 6</fullName>
    </submittedName>
</protein>
<proteinExistence type="predicted"/>
<evidence type="ECO:0000313" key="1">
    <source>
        <dbReference type="EMBL" id="JAG16423.1"/>
    </source>
</evidence>
<dbReference type="EMBL" id="GBHO01027181">
    <property type="protein sequence ID" value="JAG16423.1"/>
    <property type="molecule type" value="Transcribed_RNA"/>
</dbReference>
<dbReference type="AlphaFoldDB" id="A0A0A9XC74"/>
<accession>A0A0A9XC74</accession>
<reference evidence="1" key="1">
    <citation type="journal article" date="2014" name="PLoS ONE">
        <title>Transcriptome-Based Identification of ABC Transporters in the Western Tarnished Plant Bug Lygus hesperus.</title>
        <authorList>
            <person name="Hull J.J."/>
            <person name="Chaney K."/>
            <person name="Geib S.M."/>
            <person name="Fabrick J.A."/>
            <person name="Brent C.S."/>
            <person name="Walsh D."/>
            <person name="Lavine L.C."/>
        </authorList>
    </citation>
    <scope>NUCLEOTIDE SEQUENCE</scope>
</reference>
<gene>
    <name evidence="1" type="primary">Osbpl6_0</name>
    <name evidence="1" type="ORF">CM83_9523</name>
</gene>
<reference evidence="1" key="2">
    <citation type="submission" date="2014-07" db="EMBL/GenBank/DDBJ databases">
        <authorList>
            <person name="Hull J."/>
        </authorList>
    </citation>
    <scope>NUCLEOTIDE SEQUENCE</scope>
</reference>
<sequence>LQPQDSLESVVEYVLGKSQPSPVALRSVVLAKSLSKQFLQSVWSIQRNLELGTLVQQRSCLQCALQNLLHITTFFRIPSVTVLHSHQPLLTSDYKCVGSDNGCRFQRSSLDTHPSLRQWEFPSKRLCDCATRATI</sequence>
<feature type="non-terminal residue" evidence="1">
    <location>
        <position position="1"/>
    </location>
</feature>
<feature type="non-terminal residue" evidence="1">
    <location>
        <position position="135"/>
    </location>
</feature>